<comment type="caution">
    <text evidence="7">The sequence shown here is derived from an EMBL/GenBank/DDBJ whole genome shotgun (WGS) entry which is preliminary data.</text>
</comment>
<comment type="cofactor">
    <cofactor evidence="1">
        <name>Zn(2+)</name>
        <dbReference type="ChEBI" id="CHEBI:29105"/>
    </cofactor>
</comment>
<evidence type="ECO:0000256" key="2">
    <source>
        <dbReference type="ARBA" id="ARBA00022723"/>
    </source>
</evidence>
<dbReference type="AlphaFoldDB" id="A0A6L8LLB8"/>
<dbReference type="EMBL" id="WWEN01000008">
    <property type="protein sequence ID" value="MYM56831.1"/>
    <property type="molecule type" value="Genomic_DNA"/>
</dbReference>
<dbReference type="NCBIfam" id="NF005678">
    <property type="entry name" value="PRK07473.1"/>
    <property type="match status" value="1"/>
</dbReference>
<reference evidence="7 8" key="1">
    <citation type="submission" date="2020-01" db="EMBL/GenBank/DDBJ databases">
        <authorList>
            <person name="Chen S."/>
        </authorList>
    </citation>
    <scope>NUCLEOTIDE SEQUENCE [LARGE SCALE GENOMIC DNA]</scope>
    <source>
        <strain evidence="7 8">GS-10</strain>
    </source>
</reference>
<dbReference type="Pfam" id="PF01546">
    <property type="entry name" value="Peptidase_M20"/>
    <property type="match status" value="1"/>
</dbReference>
<organism evidence="7 8">
    <name type="scientific">Thalassovita mangrovi</name>
    <dbReference type="NCBI Taxonomy" id="2692236"/>
    <lineage>
        <taxon>Bacteria</taxon>
        <taxon>Pseudomonadati</taxon>
        <taxon>Pseudomonadota</taxon>
        <taxon>Alphaproteobacteria</taxon>
        <taxon>Rhodobacterales</taxon>
        <taxon>Roseobacteraceae</taxon>
        <taxon>Thalassovita</taxon>
    </lineage>
</organism>
<dbReference type="CDD" id="cd03885">
    <property type="entry name" value="M20_CPDG2"/>
    <property type="match status" value="1"/>
</dbReference>
<keyword evidence="8" id="KW-1185">Reference proteome</keyword>
<dbReference type="InterPro" id="IPR017150">
    <property type="entry name" value="Pept_M20_glutamate_carboxypep"/>
</dbReference>
<keyword evidence="2" id="KW-0479">Metal-binding</keyword>
<accession>A0A6L8LLB8</accession>
<dbReference type="GO" id="GO:0046872">
    <property type="term" value="F:metal ion binding"/>
    <property type="evidence" value="ECO:0007669"/>
    <property type="project" value="UniProtKB-KW"/>
</dbReference>
<dbReference type="InterPro" id="IPR011650">
    <property type="entry name" value="Peptidase_M20_dimer"/>
</dbReference>
<dbReference type="Gene3D" id="3.30.70.360">
    <property type="match status" value="1"/>
</dbReference>
<gene>
    <name evidence="7" type="ORF">GR167_16045</name>
</gene>
<evidence type="ECO:0000256" key="4">
    <source>
        <dbReference type="ARBA" id="ARBA00022833"/>
    </source>
</evidence>
<dbReference type="SUPFAM" id="SSF55031">
    <property type="entry name" value="Bacterial exopeptidase dimerisation domain"/>
    <property type="match status" value="1"/>
</dbReference>
<dbReference type="PIRSF" id="PIRSF037238">
    <property type="entry name" value="Carboxypeptidase_G2"/>
    <property type="match status" value="1"/>
</dbReference>
<feature type="domain" description="Peptidase M20 dimerisation" evidence="6">
    <location>
        <begin position="181"/>
        <end position="273"/>
    </location>
</feature>
<keyword evidence="3 7" id="KW-0378">Hydrolase</keyword>
<dbReference type="InterPro" id="IPR036264">
    <property type="entry name" value="Bact_exopeptidase_dim_dom"/>
</dbReference>
<evidence type="ECO:0000259" key="6">
    <source>
        <dbReference type="Pfam" id="PF07687"/>
    </source>
</evidence>
<sequence>MNPLDLKFDTDDMLERLRPWIECESPTYDAAAVDRMMDIAAYDLTVAGAIVDRIPGRMGFGGSVRARFPHPDFGKPGILISGHLDTVHPIGTLEKLPFKREGDICYGPGIMDMKGGNFVSLEAIKALAAAGMQSPLPVTVLFTPDEEVGTPSTRDLIEAEAAKNKYVLVPEPARPDGGAVIGRYAIARFNLTTRGKPSHAGWALSEGRSAIAAMSRKILEIEAMTSDDCTFSVGVIHAGQWVNCVSSSCEAQALTMAKTQEDLDKGVAAMMALQGEENGVIFEVTRGVTRPVWEPDQPGTMAMFDLAKELCSELGFELTGESSGGGSDGNFTGYMGIPTLDSIGVRGKGLHTLGEHIEVASLAERAKLIAGLLMRLE</sequence>
<dbReference type="SUPFAM" id="SSF53187">
    <property type="entry name" value="Zn-dependent exopeptidases"/>
    <property type="match status" value="1"/>
</dbReference>
<feature type="active site" description="Proton acceptor" evidence="5">
    <location>
        <position position="146"/>
    </location>
</feature>
<feature type="active site" evidence="5">
    <location>
        <position position="85"/>
    </location>
</feature>
<proteinExistence type="predicted"/>
<evidence type="ECO:0000256" key="3">
    <source>
        <dbReference type="ARBA" id="ARBA00022801"/>
    </source>
</evidence>
<dbReference type="GO" id="GO:0016787">
    <property type="term" value="F:hydrolase activity"/>
    <property type="evidence" value="ECO:0007669"/>
    <property type="project" value="UniProtKB-KW"/>
</dbReference>
<dbReference type="PANTHER" id="PTHR43808">
    <property type="entry name" value="ACETYLORNITHINE DEACETYLASE"/>
    <property type="match status" value="1"/>
</dbReference>
<dbReference type="PANTHER" id="PTHR43808:SF9">
    <property type="entry name" value="BLL0789 PROTEIN"/>
    <property type="match status" value="1"/>
</dbReference>
<dbReference type="PROSITE" id="PS00758">
    <property type="entry name" value="ARGE_DAPE_CPG2_1"/>
    <property type="match status" value="1"/>
</dbReference>
<dbReference type="InterPro" id="IPR002933">
    <property type="entry name" value="Peptidase_M20"/>
</dbReference>
<evidence type="ECO:0000313" key="8">
    <source>
        <dbReference type="Proteomes" id="UP000479043"/>
    </source>
</evidence>
<dbReference type="InterPro" id="IPR001261">
    <property type="entry name" value="ArgE/DapE_CS"/>
</dbReference>
<name>A0A6L8LLB8_9RHOB</name>
<keyword evidence="4" id="KW-0862">Zinc</keyword>
<dbReference type="RefSeq" id="WP_160974745.1">
    <property type="nucleotide sequence ID" value="NZ_WWEN01000008.1"/>
</dbReference>
<dbReference type="InterPro" id="IPR050072">
    <property type="entry name" value="Peptidase_M20A"/>
</dbReference>
<dbReference type="Gene3D" id="3.40.630.10">
    <property type="entry name" value="Zn peptidases"/>
    <property type="match status" value="1"/>
</dbReference>
<evidence type="ECO:0000256" key="5">
    <source>
        <dbReference type="PIRSR" id="PIRSR037238-1"/>
    </source>
</evidence>
<dbReference type="Pfam" id="PF07687">
    <property type="entry name" value="M20_dimer"/>
    <property type="match status" value="1"/>
</dbReference>
<protein>
    <submittedName>
        <fullName evidence="7">M20/M25/M40 family metallo-hydrolase</fullName>
    </submittedName>
</protein>
<evidence type="ECO:0000256" key="1">
    <source>
        <dbReference type="ARBA" id="ARBA00001947"/>
    </source>
</evidence>
<dbReference type="Proteomes" id="UP000479043">
    <property type="component" value="Unassembled WGS sequence"/>
</dbReference>
<evidence type="ECO:0000313" key="7">
    <source>
        <dbReference type="EMBL" id="MYM56831.1"/>
    </source>
</evidence>